<accession>A0AAD5LDE0</accession>
<evidence type="ECO:0000313" key="2">
    <source>
        <dbReference type="EMBL" id="KAJ0397075.1"/>
    </source>
</evidence>
<dbReference type="Proteomes" id="UP001209570">
    <property type="component" value="Unassembled WGS sequence"/>
</dbReference>
<reference evidence="2" key="1">
    <citation type="submission" date="2021-12" db="EMBL/GenBank/DDBJ databases">
        <title>Prjna785345.</title>
        <authorList>
            <person name="Rujirawat T."/>
            <person name="Krajaejun T."/>
        </authorList>
    </citation>
    <scope>NUCLEOTIDE SEQUENCE</scope>
    <source>
        <strain evidence="2">Pi057C3</strain>
    </source>
</reference>
<protein>
    <recommendedName>
        <fullName evidence="4">BZIP domain-containing protein</fullName>
    </recommendedName>
</protein>
<feature type="region of interest" description="Disordered" evidence="1">
    <location>
        <begin position="73"/>
        <end position="129"/>
    </location>
</feature>
<name>A0AAD5LDE0_PYTIN</name>
<dbReference type="CDD" id="cd14686">
    <property type="entry name" value="bZIP"/>
    <property type="match status" value="1"/>
</dbReference>
<evidence type="ECO:0000313" key="3">
    <source>
        <dbReference type="Proteomes" id="UP001209570"/>
    </source>
</evidence>
<dbReference type="AlphaFoldDB" id="A0AAD5LDE0"/>
<proteinExistence type="predicted"/>
<evidence type="ECO:0000256" key="1">
    <source>
        <dbReference type="SAM" id="MobiDB-lite"/>
    </source>
</evidence>
<gene>
    <name evidence="2" type="ORF">P43SY_005306</name>
</gene>
<sequence length="379" mass="41971">MTISPVDAADPFGRGATDLMASAVTSAPLFAKMNASSSGLPDHVGPQDLELSFLSEFLLHEDFAIDAAPTDSHSDAMEVETPRHAVSSPSNSSTSGGEALPSESLDRKARRRQQVAISARRHRSRKKHELLELRRDVSQLTAQLETMRSRHKMTRPSSAVAEWEERAMAQRRKRRQAEGQNEELRRAIFLQSQFLYDLKSVFSGAPAFTADLNLRQLLHTYSRLGRHPRSRARDLEAICSPAKLHMAMDILRRQTEAIRFTTPHIRTQLLEANDMFGATIVSVYAFDTTDVVRVFRATCKAIQASGGVWPEFTDVTGSVGLQIVDTVKAKNILYGTQAPRFQRTAESAIMAAAPSSSSSRSSDEGVTTAARVVSFWERQ</sequence>
<dbReference type="EMBL" id="JAKCXM010000268">
    <property type="protein sequence ID" value="KAJ0397075.1"/>
    <property type="molecule type" value="Genomic_DNA"/>
</dbReference>
<keyword evidence="3" id="KW-1185">Reference proteome</keyword>
<feature type="compositionally biased region" description="Basic residues" evidence="1">
    <location>
        <begin position="108"/>
        <end position="128"/>
    </location>
</feature>
<evidence type="ECO:0008006" key="4">
    <source>
        <dbReference type="Google" id="ProtNLM"/>
    </source>
</evidence>
<comment type="caution">
    <text evidence="2">The sequence shown here is derived from an EMBL/GenBank/DDBJ whole genome shotgun (WGS) entry which is preliminary data.</text>
</comment>
<feature type="compositionally biased region" description="Basic and acidic residues" evidence="1">
    <location>
        <begin position="73"/>
        <end position="83"/>
    </location>
</feature>
<organism evidence="2 3">
    <name type="scientific">Pythium insidiosum</name>
    <name type="common">Pythiosis disease agent</name>
    <dbReference type="NCBI Taxonomy" id="114742"/>
    <lineage>
        <taxon>Eukaryota</taxon>
        <taxon>Sar</taxon>
        <taxon>Stramenopiles</taxon>
        <taxon>Oomycota</taxon>
        <taxon>Peronosporomycetes</taxon>
        <taxon>Pythiales</taxon>
        <taxon>Pythiaceae</taxon>
        <taxon>Pythium</taxon>
    </lineage>
</organism>